<evidence type="ECO:0000313" key="1">
    <source>
        <dbReference type="EMBL" id="GBM87214.1"/>
    </source>
</evidence>
<reference evidence="1 2" key="1">
    <citation type="journal article" date="2019" name="Sci. Rep.">
        <title>Orb-weaving spider Araneus ventricosus genome elucidates the spidroin gene catalogue.</title>
        <authorList>
            <person name="Kono N."/>
            <person name="Nakamura H."/>
            <person name="Ohtoshi R."/>
            <person name="Moran D.A.P."/>
            <person name="Shinohara A."/>
            <person name="Yoshida Y."/>
            <person name="Fujiwara M."/>
            <person name="Mori M."/>
            <person name="Tomita M."/>
            <person name="Arakawa K."/>
        </authorList>
    </citation>
    <scope>NUCLEOTIDE SEQUENCE [LARGE SCALE GENOMIC DNA]</scope>
</reference>
<protein>
    <submittedName>
        <fullName evidence="1">Uncharacterized protein</fullName>
    </submittedName>
</protein>
<dbReference type="Proteomes" id="UP000499080">
    <property type="component" value="Unassembled WGS sequence"/>
</dbReference>
<accession>A0A4Y2JBA5</accession>
<comment type="caution">
    <text evidence="1">The sequence shown here is derived from an EMBL/GenBank/DDBJ whole genome shotgun (WGS) entry which is preliminary data.</text>
</comment>
<evidence type="ECO:0000313" key="2">
    <source>
        <dbReference type="Proteomes" id="UP000499080"/>
    </source>
</evidence>
<organism evidence="1 2">
    <name type="scientific">Araneus ventricosus</name>
    <name type="common">Orbweaver spider</name>
    <name type="synonym">Epeira ventricosa</name>
    <dbReference type="NCBI Taxonomy" id="182803"/>
    <lineage>
        <taxon>Eukaryota</taxon>
        <taxon>Metazoa</taxon>
        <taxon>Ecdysozoa</taxon>
        <taxon>Arthropoda</taxon>
        <taxon>Chelicerata</taxon>
        <taxon>Arachnida</taxon>
        <taxon>Araneae</taxon>
        <taxon>Araneomorphae</taxon>
        <taxon>Entelegynae</taxon>
        <taxon>Araneoidea</taxon>
        <taxon>Araneidae</taxon>
        <taxon>Araneus</taxon>
    </lineage>
</organism>
<proteinExistence type="predicted"/>
<name>A0A4Y2JBA5_ARAVE</name>
<dbReference type="AlphaFoldDB" id="A0A4Y2JBA5"/>
<sequence length="84" mass="9539">MTRTTPEMAPPLQTSAAFEPGTFELQGRHLTICHRCLQENLKCAAYSKSQAKNLLKITVSYFVYGKVIKWQLVPECMICVQIYA</sequence>
<dbReference type="EMBL" id="BGPR01003366">
    <property type="protein sequence ID" value="GBM87214.1"/>
    <property type="molecule type" value="Genomic_DNA"/>
</dbReference>
<keyword evidence="2" id="KW-1185">Reference proteome</keyword>
<gene>
    <name evidence="1" type="ORF">AVEN_129731_1</name>
</gene>